<keyword evidence="2" id="KW-1185">Reference proteome</keyword>
<dbReference type="EMBL" id="CAJNDS010002271">
    <property type="protein sequence ID" value="CAE7404114.1"/>
    <property type="molecule type" value="Genomic_DNA"/>
</dbReference>
<proteinExistence type="predicted"/>
<dbReference type="Proteomes" id="UP000604046">
    <property type="component" value="Unassembled WGS sequence"/>
</dbReference>
<evidence type="ECO:0000313" key="1">
    <source>
        <dbReference type="EMBL" id="CAE7404114.1"/>
    </source>
</evidence>
<accession>A0A812QUL6</accession>
<dbReference type="AlphaFoldDB" id="A0A812QUL6"/>
<name>A0A812QUL6_9DINO</name>
<reference evidence="1" key="1">
    <citation type="submission" date="2021-02" db="EMBL/GenBank/DDBJ databases">
        <authorList>
            <person name="Dougan E. K."/>
            <person name="Rhodes N."/>
            <person name="Thang M."/>
            <person name="Chan C."/>
        </authorList>
    </citation>
    <scope>NUCLEOTIDE SEQUENCE</scope>
</reference>
<organism evidence="1 2">
    <name type="scientific">Symbiodinium natans</name>
    <dbReference type="NCBI Taxonomy" id="878477"/>
    <lineage>
        <taxon>Eukaryota</taxon>
        <taxon>Sar</taxon>
        <taxon>Alveolata</taxon>
        <taxon>Dinophyceae</taxon>
        <taxon>Suessiales</taxon>
        <taxon>Symbiodiniaceae</taxon>
        <taxon>Symbiodinium</taxon>
    </lineage>
</organism>
<comment type="caution">
    <text evidence="1">The sequence shown here is derived from an EMBL/GenBank/DDBJ whole genome shotgun (WGS) entry which is preliminary data.</text>
</comment>
<evidence type="ECO:0000313" key="2">
    <source>
        <dbReference type="Proteomes" id="UP000604046"/>
    </source>
</evidence>
<gene>
    <name evidence="1" type="primary">CPK1</name>
    <name evidence="1" type="ORF">SNAT2548_LOCUS21989</name>
</gene>
<protein>
    <submittedName>
        <fullName evidence="1">CPK1 protein</fullName>
    </submittedName>
</protein>
<sequence>MLPALAVAPATAYCVQTPWRWYCCGVLVGAPANFERHTPSNSTAIPELTPMEQCAVFYEALTVDGGTVTSKVCENGRFRTRSQSSPARGAFDIIVQPLPDLHLACQQLQNTENTGVPKNPSVFDVLLFFQDGLFEWLAPFRWILAEFLTALASPLRIRQFKVAKSLEMSLLPVCAKSLIVVVAFHKAHHFDFRAYATYARSRGARTLALLHLGHENQWETEGPEGAVEDLYSWGILHANGSRTRTKRDLLHYFEEYKHFDFVLRQHFSPAYAQRSLYLPLGPGLGWLHGRGRAWRRASSRPLFCRAAFSRPLAYEYHWDRGVLTELLRSDPSLCNMTGTWVEALDEQLMSAAISLCPFGSSPETARVWESLLAGAVIVMTKASFASMGLQAPFVLLEDWSALGGVLARFKNNPGDLDKLQAAQCRWFNAYMAAVRRQLRSIGQRLGFPRVREAASYTTFTTFGAANSFLVQIAGEGDRFNSELSKSNSTGGLTKLILARS</sequence>